<accession>A0A0C5VWR3</accession>
<evidence type="ECO:0000259" key="7">
    <source>
        <dbReference type="PROSITE" id="PS51447"/>
    </source>
</evidence>
<dbReference type="InterPro" id="IPR005121">
    <property type="entry name" value="Fdx_antiC-bd"/>
</dbReference>
<keyword evidence="2" id="KW-0436">Ligase</keyword>
<evidence type="ECO:0000256" key="2">
    <source>
        <dbReference type="ARBA" id="ARBA00022598"/>
    </source>
</evidence>
<dbReference type="SUPFAM" id="SSF54991">
    <property type="entry name" value="Anticodon-binding domain of PheRS"/>
    <property type="match status" value="1"/>
</dbReference>
<dbReference type="InterPro" id="IPR002319">
    <property type="entry name" value="Phenylalanyl-tRNA_Synthase"/>
</dbReference>
<dbReference type="GO" id="GO:0000049">
    <property type="term" value="F:tRNA binding"/>
    <property type="evidence" value="ECO:0007669"/>
    <property type="project" value="InterPro"/>
</dbReference>
<evidence type="ECO:0000256" key="1">
    <source>
        <dbReference type="ARBA" id="ARBA00008226"/>
    </source>
</evidence>
<evidence type="ECO:0000256" key="3">
    <source>
        <dbReference type="ARBA" id="ARBA00022741"/>
    </source>
</evidence>
<dbReference type="Gene3D" id="3.30.70.380">
    <property type="entry name" value="Ferrodoxin-fold anticodon-binding domain"/>
    <property type="match status" value="1"/>
</dbReference>
<dbReference type="PATRIC" id="fig|1445510.3.peg.2816"/>
<dbReference type="STRING" id="1445510.YC6258_02846"/>
<gene>
    <name evidence="8" type="ORF">YC6258_02846</name>
</gene>
<evidence type="ECO:0000256" key="4">
    <source>
        <dbReference type="ARBA" id="ARBA00022840"/>
    </source>
</evidence>
<dbReference type="RefSeq" id="WP_044617321.1">
    <property type="nucleotide sequence ID" value="NZ_CP007142.1"/>
</dbReference>
<dbReference type="InterPro" id="IPR045864">
    <property type="entry name" value="aa-tRNA-synth_II/BPL/LPL"/>
</dbReference>
<name>A0A0C5VWR3_9GAMM</name>
<comment type="similarity">
    <text evidence="1">Belongs to the class-II aminoacyl-tRNA synthetase family.</text>
</comment>
<feature type="domain" description="FDX-ACB" evidence="7">
    <location>
        <begin position="268"/>
        <end position="375"/>
    </location>
</feature>
<dbReference type="KEGG" id="gsn:YC6258_02846"/>
<dbReference type="GO" id="GO:0005524">
    <property type="term" value="F:ATP binding"/>
    <property type="evidence" value="ECO:0007669"/>
    <property type="project" value="UniProtKB-KW"/>
</dbReference>
<keyword evidence="6 8" id="KW-0030">Aminoacyl-tRNA synthetase</keyword>
<dbReference type="GO" id="GO:0043039">
    <property type="term" value="P:tRNA aminoacylation"/>
    <property type="evidence" value="ECO:0007669"/>
    <property type="project" value="InterPro"/>
</dbReference>
<dbReference type="Pfam" id="PF01409">
    <property type="entry name" value="tRNA-synt_2d"/>
    <property type="match status" value="1"/>
</dbReference>
<dbReference type="EMBL" id="CP007142">
    <property type="protein sequence ID" value="AJQ94884.1"/>
    <property type="molecule type" value="Genomic_DNA"/>
</dbReference>
<evidence type="ECO:0000256" key="6">
    <source>
        <dbReference type="ARBA" id="ARBA00023146"/>
    </source>
</evidence>
<proteinExistence type="inferred from homology"/>
<evidence type="ECO:0000313" key="8">
    <source>
        <dbReference type="EMBL" id="AJQ94884.1"/>
    </source>
</evidence>
<keyword evidence="9" id="KW-1185">Reference proteome</keyword>
<evidence type="ECO:0000256" key="5">
    <source>
        <dbReference type="ARBA" id="ARBA00022917"/>
    </source>
</evidence>
<dbReference type="SUPFAM" id="SSF55681">
    <property type="entry name" value="Class II aaRS and biotin synthetases"/>
    <property type="match status" value="1"/>
</dbReference>
<dbReference type="Proteomes" id="UP000032266">
    <property type="component" value="Chromosome"/>
</dbReference>
<sequence length="375" mass="42481">MSIVAISHTQLINALTLRDLTDTQQGPHAMQLLITEVQQALEQTWPCYLQRLNHNPVVRTTANYDDLGYPDDGPAREARYSRYLTDNLMLRTQTSSAIPAWLRGWSHGNHPDCLGALSHGLVYRRDSIDRWHTGEPHQLDVWLLLDRETCGQQDIVATAVNVIFNRVLPDCAITLSDSPHPYTENGLQIDARNPAGEIVEVGECGRISPALLARCGWDPEETTGIAMGIGLDRVLMLRKNIPDIRLLRHQDSRIQAQMQDLEPWQEVSFQPTIKRDLSLAVNEDINVEILGDLVRELLHDQGDLLEEVIIVSETPYLNLPNTAVERLGMRPGQKNVLLRLVMRHPTRSISNPEANLLRNQIYRALHQGQRHMMAE</sequence>
<organism evidence="8 9">
    <name type="scientific">Gynuella sunshinyii YC6258</name>
    <dbReference type="NCBI Taxonomy" id="1445510"/>
    <lineage>
        <taxon>Bacteria</taxon>
        <taxon>Pseudomonadati</taxon>
        <taxon>Pseudomonadota</taxon>
        <taxon>Gammaproteobacteria</taxon>
        <taxon>Oceanospirillales</taxon>
        <taxon>Saccharospirillaceae</taxon>
        <taxon>Gynuella</taxon>
    </lineage>
</organism>
<dbReference type="GO" id="GO:0004812">
    <property type="term" value="F:aminoacyl-tRNA ligase activity"/>
    <property type="evidence" value="ECO:0007669"/>
    <property type="project" value="UniProtKB-KW"/>
</dbReference>
<dbReference type="AlphaFoldDB" id="A0A0C5VWR3"/>
<keyword evidence="3" id="KW-0547">Nucleotide-binding</keyword>
<dbReference type="GO" id="GO:0006412">
    <property type="term" value="P:translation"/>
    <property type="evidence" value="ECO:0007669"/>
    <property type="project" value="UniProtKB-KW"/>
</dbReference>
<dbReference type="HOGENOM" id="CLU_022696_2_0_6"/>
<dbReference type="InterPro" id="IPR036690">
    <property type="entry name" value="Fdx_antiC-bd_sf"/>
</dbReference>
<dbReference type="SMART" id="SM00896">
    <property type="entry name" value="FDX-ACB"/>
    <property type="match status" value="1"/>
</dbReference>
<protein>
    <submittedName>
        <fullName evidence="8">Phenylalanyl-tRNA synthetase alpha subunit</fullName>
    </submittedName>
</protein>
<reference evidence="8 9" key="1">
    <citation type="submission" date="2014-01" db="EMBL/GenBank/DDBJ databases">
        <title>Full genme sequencing of cellulolytic bacterium Gynuella sunshinyii YC6258T gen. nov., sp. nov.</title>
        <authorList>
            <person name="Khan H."/>
            <person name="Chung E.J."/>
            <person name="Chung Y.R."/>
        </authorList>
    </citation>
    <scope>NUCLEOTIDE SEQUENCE [LARGE SCALE GENOMIC DNA]</scope>
    <source>
        <strain evidence="8 9">YC6258</strain>
    </source>
</reference>
<dbReference type="OrthoDB" id="489670at2"/>
<dbReference type="Gene3D" id="3.30.930.10">
    <property type="entry name" value="Bira Bifunctional Protein, Domain 2"/>
    <property type="match status" value="1"/>
</dbReference>
<evidence type="ECO:0000313" key="9">
    <source>
        <dbReference type="Proteomes" id="UP000032266"/>
    </source>
</evidence>
<dbReference type="PROSITE" id="PS51447">
    <property type="entry name" value="FDX_ACB"/>
    <property type="match status" value="1"/>
</dbReference>
<keyword evidence="5" id="KW-0648">Protein biosynthesis</keyword>
<keyword evidence="4" id="KW-0067">ATP-binding</keyword>